<name>A0A3Q9IAJ3_9BACL</name>
<protein>
    <submittedName>
        <fullName evidence="2">NusG domain II-containing protein</fullName>
    </submittedName>
</protein>
<dbReference type="CDD" id="cd09911">
    <property type="entry name" value="Lin0431_like"/>
    <property type="match status" value="1"/>
</dbReference>
<dbReference type="OrthoDB" id="47603at2"/>
<organism evidence="2 3">
    <name type="scientific">Paenibacillus lutimineralis</name>
    <dbReference type="NCBI Taxonomy" id="2707005"/>
    <lineage>
        <taxon>Bacteria</taxon>
        <taxon>Bacillati</taxon>
        <taxon>Bacillota</taxon>
        <taxon>Bacilli</taxon>
        <taxon>Bacillales</taxon>
        <taxon>Paenibacillaceae</taxon>
        <taxon>Paenibacillus</taxon>
    </lineage>
</organism>
<accession>A0A3Q9IAJ3</accession>
<keyword evidence="1" id="KW-0812">Transmembrane</keyword>
<evidence type="ECO:0000256" key="1">
    <source>
        <dbReference type="SAM" id="Phobius"/>
    </source>
</evidence>
<feature type="transmembrane region" description="Helical" evidence="1">
    <location>
        <begin position="12"/>
        <end position="33"/>
    </location>
</feature>
<keyword evidence="1" id="KW-0472">Membrane</keyword>
<dbReference type="InterPro" id="IPR038690">
    <property type="entry name" value="NusG_2_sf"/>
</dbReference>
<sequence length="140" mass="15632">MTSMIHRTFKQGDLVLIAVVLSIALLIIGARWITGSSEATVKPTGHYYATIKVDNEIYKTVELTSETQYVEVRTSRGYDQLKIHDYGIEVVESDCPQKICFTFGHITKPGDVIICLPLRMIIEVEGHAPESGTEIDAEVY</sequence>
<proteinExistence type="predicted"/>
<dbReference type="AlphaFoldDB" id="A0A3Q9IAJ3"/>
<evidence type="ECO:0000313" key="3">
    <source>
        <dbReference type="Proteomes" id="UP000270678"/>
    </source>
</evidence>
<dbReference type="Proteomes" id="UP000270678">
    <property type="component" value="Chromosome"/>
</dbReference>
<dbReference type="Pfam" id="PF07009">
    <property type="entry name" value="NusG_II"/>
    <property type="match status" value="1"/>
</dbReference>
<evidence type="ECO:0000313" key="2">
    <source>
        <dbReference type="EMBL" id="AZS16527.1"/>
    </source>
</evidence>
<dbReference type="EMBL" id="CP034346">
    <property type="protein sequence ID" value="AZS16527.1"/>
    <property type="molecule type" value="Genomic_DNA"/>
</dbReference>
<dbReference type="Gene3D" id="2.60.320.10">
    <property type="entry name" value="N-utilization substance G protein NusG, insert domain"/>
    <property type="match status" value="1"/>
</dbReference>
<keyword evidence="3" id="KW-1185">Reference proteome</keyword>
<reference evidence="3" key="1">
    <citation type="submission" date="2018-12" db="EMBL/GenBank/DDBJ databases">
        <title>Complete genome sequence of Paenibacillus sp. MBLB1234.</title>
        <authorList>
            <person name="Nam Y.-D."/>
            <person name="Kang J."/>
            <person name="Chung W.-H."/>
            <person name="Park Y.S."/>
        </authorList>
    </citation>
    <scope>NUCLEOTIDE SEQUENCE [LARGE SCALE GENOMIC DNA]</scope>
    <source>
        <strain evidence="3">MBLB1234</strain>
    </source>
</reference>
<gene>
    <name evidence="2" type="ORF">EI981_20095</name>
</gene>
<keyword evidence="1" id="KW-1133">Transmembrane helix</keyword>
<dbReference type="KEGG" id="plut:EI981_20095"/>